<evidence type="ECO:0000256" key="4">
    <source>
        <dbReference type="ARBA" id="ARBA00022692"/>
    </source>
</evidence>
<evidence type="ECO:0000256" key="2">
    <source>
        <dbReference type="ARBA" id="ARBA00022448"/>
    </source>
</evidence>
<organism evidence="9 10">
    <name type="scientific">Limnochorda pilosa</name>
    <dbReference type="NCBI Taxonomy" id="1555112"/>
    <lineage>
        <taxon>Bacteria</taxon>
        <taxon>Bacillati</taxon>
        <taxon>Bacillota</taxon>
        <taxon>Limnochordia</taxon>
        <taxon>Limnochordales</taxon>
        <taxon>Limnochordaceae</taxon>
        <taxon>Limnochorda</taxon>
    </lineage>
</organism>
<dbReference type="Pfam" id="PF00528">
    <property type="entry name" value="BPD_transp_1"/>
    <property type="match status" value="1"/>
</dbReference>
<evidence type="ECO:0000259" key="8">
    <source>
        <dbReference type="PROSITE" id="PS50928"/>
    </source>
</evidence>
<keyword evidence="4 7" id="KW-0812">Transmembrane</keyword>
<feature type="transmembrane region" description="Helical" evidence="7">
    <location>
        <begin position="120"/>
        <end position="140"/>
    </location>
</feature>
<evidence type="ECO:0000313" key="9">
    <source>
        <dbReference type="EMBL" id="BAS28172.1"/>
    </source>
</evidence>
<dbReference type="EMBL" id="AP014924">
    <property type="protein sequence ID" value="BAS28172.1"/>
    <property type="molecule type" value="Genomic_DNA"/>
</dbReference>
<dbReference type="PANTHER" id="PTHR43005">
    <property type="entry name" value="BLR7065 PROTEIN"/>
    <property type="match status" value="1"/>
</dbReference>
<dbReference type="GO" id="GO:0005886">
    <property type="term" value="C:plasma membrane"/>
    <property type="evidence" value="ECO:0007669"/>
    <property type="project" value="UniProtKB-SubCell"/>
</dbReference>
<dbReference type="OrthoDB" id="9788108at2"/>
<keyword evidence="3" id="KW-1003">Cell membrane</keyword>
<proteinExistence type="inferred from homology"/>
<keyword evidence="2 7" id="KW-0813">Transport</keyword>
<dbReference type="PROSITE" id="PS50928">
    <property type="entry name" value="ABC_TM1"/>
    <property type="match status" value="1"/>
</dbReference>
<accession>A0A0K2SMF2</accession>
<dbReference type="Proteomes" id="UP000065807">
    <property type="component" value="Chromosome"/>
</dbReference>
<feature type="transmembrane region" description="Helical" evidence="7">
    <location>
        <begin position="213"/>
        <end position="232"/>
    </location>
</feature>
<comment type="similarity">
    <text evidence="7">Belongs to the binding-protein-dependent transport system permease family.</text>
</comment>
<keyword evidence="5 7" id="KW-1133">Transmembrane helix</keyword>
<evidence type="ECO:0000256" key="5">
    <source>
        <dbReference type="ARBA" id="ARBA00022989"/>
    </source>
</evidence>
<evidence type="ECO:0000256" key="1">
    <source>
        <dbReference type="ARBA" id="ARBA00004651"/>
    </source>
</evidence>
<feature type="transmembrane region" description="Helical" evidence="7">
    <location>
        <begin position="276"/>
        <end position="295"/>
    </location>
</feature>
<reference evidence="10" key="2">
    <citation type="journal article" date="2016" name="Int. J. Syst. Evol. Microbiol.">
        <title>Complete genome sequence and cell structure of Limnochorda pilosa, a Gram-negative spore-former within the phylum Firmicutes.</title>
        <authorList>
            <person name="Watanabe M."/>
            <person name="Kojima H."/>
            <person name="Fukui M."/>
        </authorList>
    </citation>
    <scope>NUCLEOTIDE SEQUENCE [LARGE SCALE GENOMIC DNA]</scope>
    <source>
        <strain evidence="10">HC45</strain>
    </source>
</reference>
<dbReference type="Gene3D" id="1.10.3720.10">
    <property type="entry name" value="MetI-like"/>
    <property type="match status" value="1"/>
</dbReference>
<dbReference type="CDD" id="cd06261">
    <property type="entry name" value="TM_PBP2"/>
    <property type="match status" value="1"/>
</dbReference>
<feature type="transmembrane region" description="Helical" evidence="7">
    <location>
        <begin position="20"/>
        <end position="45"/>
    </location>
</feature>
<name>A0A0K2SMF2_LIMPI</name>
<evidence type="ECO:0000256" key="6">
    <source>
        <dbReference type="ARBA" id="ARBA00023136"/>
    </source>
</evidence>
<feature type="domain" description="ABC transmembrane type-1" evidence="8">
    <location>
        <begin position="82"/>
        <end position="294"/>
    </location>
</feature>
<dbReference type="STRING" id="1555112.LIP_2331"/>
<dbReference type="PANTHER" id="PTHR43005:SF1">
    <property type="entry name" value="SPERMIDINE_PUTRESCINE TRANSPORT SYSTEM PERMEASE PROTEIN"/>
    <property type="match status" value="1"/>
</dbReference>
<dbReference type="SUPFAM" id="SSF161098">
    <property type="entry name" value="MetI-like"/>
    <property type="match status" value="1"/>
</dbReference>
<dbReference type="InterPro" id="IPR000515">
    <property type="entry name" value="MetI-like"/>
</dbReference>
<evidence type="ECO:0000256" key="3">
    <source>
        <dbReference type="ARBA" id="ARBA00022475"/>
    </source>
</evidence>
<feature type="transmembrane region" description="Helical" evidence="7">
    <location>
        <begin position="170"/>
        <end position="193"/>
    </location>
</feature>
<sequence length="304" mass="33760">MAVSSLSVGEGRGWKSRRALVLWIFLLPAVLVLVATSLYPLLYALGVSLTRWNLLSLWLPRTWLGLGNYLQVLQDEVFLTSLGNTLLFITASVGLEFLIGFGIALLTSGQSRPMKIVRPILLVPMMLPPVVVGVLWRMLWHTKYGLVNHVIGFFGGSSIPWLASPTYAKIAVVLSDVWEWTPFFVLVLVAALQAVPQEPYEVAQIDGATRWQIFRFVTWPLLRPMVAIAVALRAMDAAKVFDLIYVLTQGGPGLSTEVTTLFIYKQGLKFFEVGYASAGAWVYLAFILAFSWLLLRRRGEGAQG</sequence>
<gene>
    <name evidence="9" type="ORF">LIP_2331</name>
</gene>
<dbReference type="RefSeq" id="WP_068138099.1">
    <property type="nucleotide sequence ID" value="NZ_AP014924.1"/>
</dbReference>
<keyword evidence="10" id="KW-1185">Reference proteome</keyword>
<reference evidence="10" key="1">
    <citation type="submission" date="2015-07" db="EMBL/GenBank/DDBJ databases">
        <title>Complete genome sequence and phylogenetic analysis of Limnochorda pilosa.</title>
        <authorList>
            <person name="Watanabe M."/>
            <person name="Kojima H."/>
            <person name="Fukui M."/>
        </authorList>
    </citation>
    <scope>NUCLEOTIDE SEQUENCE [LARGE SCALE GENOMIC DNA]</scope>
    <source>
        <strain evidence="10">HC45</strain>
    </source>
</reference>
<dbReference type="AlphaFoldDB" id="A0A0K2SMF2"/>
<comment type="subcellular location">
    <subcellularLocation>
        <location evidence="1 7">Cell membrane</location>
        <topology evidence="1 7">Multi-pass membrane protein</topology>
    </subcellularLocation>
</comment>
<dbReference type="InterPro" id="IPR035906">
    <property type="entry name" value="MetI-like_sf"/>
</dbReference>
<protein>
    <submittedName>
        <fullName evidence="9">ABC transporter permease</fullName>
    </submittedName>
</protein>
<dbReference type="GO" id="GO:0055085">
    <property type="term" value="P:transmembrane transport"/>
    <property type="evidence" value="ECO:0007669"/>
    <property type="project" value="InterPro"/>
</dbReference>
<dbReference type="KEGG" id="lpil:LIP_2331"/>
<feature type="transmembrane region" description="Helical" evidence="7">
    <location>
        <begin position="86"/>
        <end position="108"/>
    </location>
</feature>
<evidence type="ECO:0000256" key="7">
    <source>
        <dbReference type="RuleBase" id="RU363032"/>
    </source>
</evidence>
<keyword evidence="6 7" id="KW-0472">Membrane</keyword>
<evidence type="ECO:0000313" key="10">
    <source>
        <dbReference type="Proteomes" id="UP000065807"/>
    </source>
</evidence>